<evidence type="ECO:0000313" key="2">
    <source>
        <dbReference type="Proteomes" id="UP001596484"/>
    </source>
</evidence>
<accession>A0ABW2S5S9</accession>
<proteinExistence type="predicted"/>
<organism evidence="1 2">
    <name type="scientific">Rhodococcus daqingensis</name>
    <dbReference type="NCBI Taxonomy" id="2479363"/>
    <lineage>
        <taxon>Bacteria</taxon>
        <taxon>Bacillati</taxon>
        <taxon>Actinomycetota</taxon>
        <taxon>Actinomycetes</taxon>
        <taxon>Mycobacteriales</taxon>
        <taxon>Nocardiaceae</taxon>
        <taxon>Rhodococcus</taxon>
    </lineage>
</organism>
<protein>
    <submittedName>
        <fullName evidence="1">Uncharacterized protein</fullName>
    </submittedName>
</protein>
<comment type="caution">
    <text evidence="1">The sequence shown here is derived from an EMBL/GenBank/DDBJ whole genome shotgun (WGS) entry which is preliminary data.</text>
</comment>
<dbReference type="RefSeq" id="WP_378409173.1">
    <property type="nucleotide sequence ID" value="NZ_JBHTCS010000030.1"/>
</dbReference>
<dbReference type="EMBL" id="JBHTCS010000030">
    <property type="protein sequence ID" value="MFC7451079.1"/>
    <property type="molecule type" value="Genomic_DNA"/>
</dbReference>
<sequence length="42" mass="3903">MANITPIAAAGADTGSSGVDVFSEVLTGAGGIFGSLVGAFSS</sequence>
<evidence type="ECO:0000313" key="1">
    <source>
        <dbReference type="EMBL" id="MFC7451079.1"/>
    </source>
</evidence>
<dbReference type="Proteomes" id="UP001596484">
    <property type="component" value="Unassembled WGS sequence"/>
</dbReference>
<name>A0ABW2S5S9_9NOCA</name>
<gene>
    <name evidence="1" type="ORF">ACFQS9_24600</name>
</gene>
<keyword evidence="2" id="KW-1185">Reference proteome</keyword>
<reference evidence="2" key="1">
    <citation type="journal article" date="2019" name="Int. J. Syst. Evol. Microbiol.">
        <title>The Global Catalogue of Microorganisms (GCM) 10K type strain sequencing project: providing services to taxonomists for standard genome sequencing and annotation.</title>
        <authorList>
            <consortium name="The Broad Institute Genomics Platform"/>
            <consortium name="The Broad Institute Genome Sequencing Center for Infectious Disease"/>
            <person name="Wu L."/>
            <person name="Ma J."/>
        </authorList>
    </citation>
    <scope>NUCLEOTIDE SEQUENCE [LARGE SCALE GENOMIC DNA]</scope>
    <source>
        <strain evidence="2">ICMP 19430</strain>
    </source>
</reference>